<evidence type="ECO:0000313" key="2">
    <source>
        <dbReference type="Proteomes" id="UP000498740"/>
    </source>
</evidence>
<dbReference type="Proteomes" id="UP000498740">
    <property type="component" value="Unassembled WGS sequence"/>
</dbReference>
<dbReference type="RefSeq" id="WP_032754635.1">
    <property type="nucleotide sequence ID" value="NZ_BMUG01000005.1"/>
</dbReference>
<sequence>MSAWAELINADGSDEWLELCGRALKEVQEETLRRAAWKIRGMEDGVIRMAGRRVSDIDVVADLIDPEATR</sequence>
<proteinExistence type="predicted"/>
<organism evidence="1 2">
    <name type="scientific">Streptomyces microflavus</name>
    <name type="common">Streptomyces lipmanii</name>
    <dbReference type="NCBI Taxonomy" id="1919"/>
    <lineage>
        <taxon>Bacteria</taxon>
        <taxon>Bacillati</taxon>
        <taxon>Actinomycetota</taxon>
        <taxon>Actinomycetes</taxon>
        <taxon>Kitasatosporales</taxon>
        <taxon>Streptomycetaceae</taxon>
        <taxon>Streptomyces</taxon>
    </lineage>
</organism>
<reference evidence="1 2" key="1">
    <citation type="submission" date="2020-05" db="EMBL/GenBank/DDBJ databases">
        <title>Whole genome shotgun sequence of Streptomyces microflavus NBRC 13062.</title>
        <authorList>
            <person name="Komaki H."/>
            <person name="Tamura T."/>
        </authorList>
    </citation>
    <scope>NUCLEOTIDE SEQUENCE [LARGE SCALE GENOMIC DNA]</scope>
    <source>
        <strain evidence="1 2">NBRC 13062</strain>
    </source>
</reference>
<dbReference type="EMBL" id="BLWD01000002">
    <property type="protein sequence ID" value="GFN09543.1"/>
    <property type="molecule type" value="Genomic_DNA"/>
</dbReference>
<name>A0A7J0D476_STRMI</name>
<protein>
    <submittedName>
        <fullName evidence="1">Uncharacterized protein</fullName>
    </submittedName>
</protein>
<gene>
    <name evidence="1" type="ORF">Smic_80990</name>
</gene>
<comment type="caution">
    <text evidence="1">The sequence shown here is derived from an EMBL/GenBank/DDBJ whole genome shotgun (WGS) entry which is preliminary data.</text>
</comment>
<dbReference type="AlphaFoldDB" id="A0A7J0D476"/>
<evidence type="ECO:0000313" key="1">
    <source>
        <dbReference type="EMBL" id="GFN09543.1"/>
    </source>
</evidence>
<accession>A0A7J0D476</accession>